<dbReference type="Proteomes" id="UP001054945">
    <property type="component" value="Unassembled WGS sequence"/>
</dbReference>
<reference evidence="1 2" key="1">
    <citation type="submission" date="2021-06" db="EMBL/GenBank/DDBJ databases">
        <title>Caerostris extrusa draft genome.</title>
        <authorList>
            <person name="Kono N."/>
            <person name="Arakawa K."/>
        </authorList>
    </citation>
    <scope>NUCLEOTIDE SEQUENCE [LARGE SCALE GENOMIC DNA]</scope>
</reference>
<protein>
    <submittedName>
        <fullName evidence="1">Uncharacterized protein</fullName>
    </submittedName>
</protein>
<organism evidence="1 2">
    <name type="scientific">Caerostris extrusa</name>
    <name type="common">Bark spider</name>
    <name type="synonym">Caerostris bankana</name>
    <dbReference type="NCBI Taxonomy" id="172846"/>
    <lineage>
        <taxon>Eukaryota</taxon>
        <taxon>Metazoa</taxon>
        <taxon>Ecdysozoa</taxon>
        <taxon>Arthropoda</taxon>
        <taxon>Chelicerata</taxon>
        <taxon>Arachnida</taxon>
        <taxon>Araneae</taxon>
        <taxon>Araneomorphae</taxon>
        <taxon>Entelegynae</taxon>
        <taxon>Araneoidea</taxon>
        <taxon>Araneidae</taxon>
        <taxon>Caerostris</taxon>
    </lineage>
</organism>
<accession>A0AAV4P3Y7</accession>
<dbReference type="AlphaFoldDB" id="A0AAV4P3Y7"/>
<name>A0AAV4P3Y7_CAEEX</name>
<evidence type="ECO:0000313" key="2">
    <source>
        <dbReference type="Proteomes" id="UP001054945"/>
    </source>
</evidence>
<gene>
    <name evidence="1" type="ORF">CEXT_379081</name>
</gene>
<dbReference type="EMBL" id="BPLR01021538">
    <property type="protein sequence ID" value="GIX90921.1"/>
    <property type="molecule type" value="Genomic_DNA"/>
</dbReference>
<keyword evidence="2" id="KW-1185">Reference proteome</keyword>
<comment type="caution">
    <text evidence="1">The sequence shown here is derived from an EMBL/GenBank/DDBJ whole genome shotgun (WGS) entry which is preliminary data.</text>
</comment>
<sequence length="131" mass="14870">MVGNHLLNWIQDGRVLSWATPAAEWCCEKQSQASRFRHLPRDLTQNQLQLREAQMHGSYRQSVTLLSISSKPCKPSRHGATALIRTRRYHTVVTFWLEDRPDQQQWRLFPTTLLAAAMTGQPAEAQGAGSS</sequence>
<evidence type="ECO:0000313" key="1">
    <source>
        <dbReference type="EMBL" id="GIX90921.1"/>
    </source>
</evidence>
<proteinExistence type="predicted"/>